<proteinExistence type="predicted"/>
<name>A0ABP8UGJ6_9ACTN</name>
<keyword evidence="1" id="KW-0472">Membrane</keyword>
<evidence type="ECO:0008006" key="4">
    <source>
        <dbReference type="Google" id="ProtNLM"/>
    </source>
</evidence>
<dbReference type="SUPFAM" id="SSF82171">
    <property type="entry name" value="DPP6 N-terminal domain-like"/>
    <property type="match status" value="1"/>
</dbReference>
<dbReference type="Proteomes" id="UP001501442">
    <property type="component" value="Unassembled WGS sequence"/>
</dbReference>
<keyword evidence="1" id="KW-0812">Transmembrane</keyword>
<accession>A0ABP8UGJ6</accession>
<dbReference type="Gene3D" id="2.120.10.30">
    <property type="entry name" value="TolB, C-terminal domain"/>
    <property type="match status" value="1"/>
</dbReference>
<organism evidence="2 3">
    <name type="scientific">Actinoallomurus vinaceus</name>
    <dbReference type="NCBI Taxonomy" id="1080074"/>
    <lineage>
        <taxon>Bacteria</taxon>
        <taxon>Bacillati</taxon>
        <taxon>Actinomycetota</taxon>
        <taxon>Actinomycetes</taxon>
        <taxon>Streptosporangiales</taxon>
        <taxon>Thermomonosporaceae</taxon>
        <taxon>Actinoallomurus</taxon>
    </lineage>
</organism>
<gene>
    <name evidence="2" type="ORF">GCM10023196_055930</name>
</gene>
<dbReference type="EMBL" id="BAABHK010000008">
    <property type="protein sequence ID" value="GAA4630465.1"/>
    <property type="molecule type" value="Genomic_DNA"/>
</dbReference>
<comment type="caution">
    <text evidence="2">The sequence shown here is derived from an EMBL/GenBank/DDBJ whole genome shotgun (WGS) entry which is preliminary data.</text>
</comment>
<dbReference type="RefSeq" id="WP_345434046.1">
    <property type="nucleotide sequence ID" value="NZ_BAABHK010000008.1"/>
</dbReference>
<keyword evidence="1" id="KW-1133">Transmembrane helix</keyword>
<protein>
    <recommendedName>
        <fullName evidence="4">Lipoprotein LpqB beta-propeller domain-containing protein</fullName>
    </recommendedName>
</protein>
<evidence type="ECO:0000313" key="2">
    <source>
        <dbReference type="EMBL" id="GAA4630465.1"/>
    </source>
</evidence>
<evidence type="ECO:0000313" key="3">
    <source>
        <dbReference type="Proteomes" id="UP001501442"/>
    </source>
</evidence>
<evidence type="ECO:0000256" key="1">
    <source>
        <dbReference type="SAM" id="Phobius"/>
    </source>
</evidence>
<sequence>MKGLEDRIRDACAVADTWGPEEPRPLRLPVRPRLRLNVIAPLTAAAAVVLAVSLVLVILPRRSRPVPSTPATASPYLLAMSGGVLEVVDSRTGRPHGEGIDGYGPAVTRGPRPGTYLVSQPEKGLSGPTRIRTVRLTADGRTVVESAPHWSVPGLVRELALSPDGRRLAYTIRNITVVPGAPATVQPIVVGMLDLRTGARREWTLPKAQDASASKKPDAEWNWGVSWSADNATLIFTARVTGRTAQVRALDTTAPGSDLLATRVLVSGAGKIGGTLAFAVSSGDRHTVIAAVDGARSSGRAKAVLAEYVDGRFTRILATLPGCGPVHTLTSSPNGLLISRNSTRCGNGSGTLIIMSRGKVQNGYSSEEEVASAAW</sequence>
<reference evidence="3" key="1">
    <citation type="journal article" date="2019" name="Int. J. Syst. Evol. Microbiol.">
        <title>The Global Catalogue of Microorganisms (GCM) 10K type strain sequencing project: providing services to taxonomists for standard genome sequencing and annotation.</title>
        <authorList>
            <consortium name="The Broad Institute Genomics Platform"/>
            <consortium name="The Broad Institute Genome Sequencing Center for Infectious Disease"/>
            <person name="Wu L."/>
            <person name="Ma J."/>
        </authorList>
    </citation>
    <scope>NUCLEOTIDE SEQUENCE [LARGE SCALE GENOMIC DNA]</scope>
    <source>
        <strain evidence="3">JCM 17939</strain>
    </source>
</reference>
<keyword evidence="3" id="KW-1185">Reference proteome</keyword>
<feature type="transmembrane region" description="Helical" evidence="1">
    <location>
        <begin position="34"/>
        <end position="59"/>
    </location>
</feature>
<dbReference type="InterPro" id="IPR011042">
    <property type="entry name" value="6-blade_b-propeller_TolB-like"/>
</dbReference>